<evidence type="ECO:0000256" key="3">
    <source>
        <dbReference type="ARBA" id="ARBA00004910"/>
    </source>
</evidence>
<dbReference type="Pfam" id="PF01872">
    <property type="entry name" value="RibD_C"/>
    <property type="match status" value="1"/>
</dbReference>
<dbReference type="KEGG" id="cpor:BED41_09335"/>
<dbReference type="GO" id="GO:0009231">
    <property type="term" value="P:riboflavin biosynthetic process"/>
    <property type="evidence" value="ECO:0007669"/>
    <property type="project" value="UniProtKB-UniPathway"/>
</dbReference>
<evidence type="ECO:0000256" key="4">
    <source>
        <dbReference type="ARBA" id="ARBA00005259"/>
    </source>
</evidence>
<dbReference type="GO" id="GO:0008835">
    <property type="term" value="F:diaminohydroxyphosphoribosylaminopyrimidine deaminase activity"/>
    <property type="evidence" value="ECO:0007669"/>
    <property type="project" value="UniProtKB-EC"/>
</dbReference>
<reference evidence="18" key="1">
    <citation type="submission" date="2016-08" db="EMBL/GenBank/DDBJ databases">
        <title>Complete genome of Cloacibacillus porcorum.</title>
        <authorList>
            <person name="Looft T."/>
            <person name="Bayles D.O."/>
            <person name="Alt D.P."/>
        </authorList>
    </citation>
    <scope>NUCLEOTIDE SEQUENCE [LARGE SCALE GENOMIC DNA]</scope>
    <source>
        <strain evidence="18">CL-84</strain>
    </source>
</reference>
<dbReference type="GO" id="GO:0050661">
    <property type="term" value="F:NADP binding"/>
    <property type="evidence" value="ECO:0007669"/>
    <property type="project" value="InterPro"/>
</dbReference>
<dbReference type="GO" id="GO:0008703">
    <property type="term" value="F:5-amino-6-(5-phosphoribosylamino)uracil reductase activity"/>
    <property type="evidence" value="ECO:0007669"/>
    <property type="project" value="UniProtKB-EC"/>
</dbReference>
<keyword evidence="10 13" id="KW-0521">NADP</keyword>
<feature type="binding site" evidence="15">
    <location>
        <begin position="294"/>
        <end position="300"/>
    </location>
    <ligand>
        <name>NADP(+)</name>
        <dbReference type="ChEBI" id="CHEBI:58349"/>
    </ligand>
</feature>
<dbReference type="InterPro" id="IPR016192">
    <property type="entry name" value="APOBEC/CMP_deaminase_Zn-bd"/>
</dbReference>
<feature type="domain" description="CMP/dCMP-type deaminase" evidence="17">
    <location>
        <begin position="7"/>
        <end position="128"/>
    </location>
</feature>
<dbReference type="InterPro" id="IPR016193">
    <property type="entry name" value="Cytidine_deaminase-like"/>
</dbReference>
<dbReference type="CDD" id="cd01284">
    <property type="entry name" value="Riboflavin_deaminase-reductase"/>
    <property type="match status" value="1"/>
</dbReference>
<sequence length="364" mass="39311">MPLPKSKIDEYYMNCALELARNGRRCSPNPRVGCVIVRGGEIIGRGWHDICGGPHAEVEAVRDAGGDIAEAEVYVTLEPCSHYGKTPPCADMLVEHRPKRVVAGMTDPNPRVAGRGLEKLRAAGIEVKSGVLEKECKWMNRGFIRRMSQARPWVTVKCAASLDGRVALSNGESRWVTGTEARVCVHRMRAENDAVLTGVGTVIADDPLLTVRDAPGETPLRVILDRELRTPPESKILAGGAVIFTTEAAPEERIPALSAAGAVVESIPNGAPFLGEALKRLCAMDVNYLMVEAGAGVTSAFIKEGLCDELALFLAPKLMGRGLSYTDGLEFSSMAEVPRLRDIKYTNCGEDLLIRGVFECSPDL</sequence>
<feature type="binding site" evidence="16">
    <location>
        <position position="55"/>
    </location>
    <ligand>
        <name>Zn(2+)</name>
        <dbReference type="ChEBI" id="CHEBI:29105"/>
        <note>catalytic</note>
    </ligand>
</feature>
<dbReference type="InterPro" id="IPR050765">
    <property type="entry name" value="Riboflavin_Biosynth_HTPR"/>
</dbReference>
<feature type="binding site" evidence="15">
    <location>
        <position position="292"/>
    </location>
    <ligand>
        <name>substrate</name>
    </ligand>
</feature>
<evidence type="ECO:0000256" key="7">
    <source>
        <dbReference type="ARBA" id="ARBA00022723"/>
    </source>
</evidence>
<gene>
    <name evidence="18" type="ORF">BED41_09335</name>
</gene>
<organism evidence="18 19">
    <name type="scientific">Cloacibacillus porcorum</name>
    <dbReference type="NCBI Taxonomy" id="1197717"/>
    <lineage>
        <taxon>Bacteria</taxon>
        <taxon>Thermotogati</taxon>
        <taxon>Synergistota</taxon>
        <taxon>Synergistia</taxon>
        <taxon>Synergistales</taxon>
        <taxon>Synergistaceae</taxon>
        <taxon>Cloacibacillus</taxon>
    </lineage>
</organism>
<comment type="similarity">
    <text evidence="4 13">In the N-terminal section; belongs to the cytidine and deoxycytidylate deaminase family.</text>
</comment>
<evidence type="ECO:0000256" key="9">
    <source>
        <dbReference type="ARBA" id="ARBA00022833"/>
    </source>
</evidence>
<evidence type="ECO:0000256" key="8">
    <source>
        <dbReference type="ARBA" id="ARBA00022801"/>
    </source>
</evidence>
<evidence type="ECO:0000259" key="17">
    <source>
        <dbReference type="PROSITE" id="PS51747"/>
    </source>
</evidence>
<evidence type="ECO:0000256" key="12">
    <source>
        <dbReference type="ARBA" id="ARBA00023268"/>
    </source>
</evidence>
<proteinExistence type="inferred from homology"/>
<dbReference type="InterPro" id="IPR002734">
    <property type="entry name" value="RibDG_C"/>
</dbReference>
<feature type="binding site" evidence="15">
    <location>
        <position position="201"/>
    </location>
    <ligand>
        <name>NADP(+)</name>
        <dbReference type="ChEBI" id="CHEBI:58349"/>
    </ligand>
</feature>
<comment type="pathway">
    <text evidence="3 13">Cofactor biosynthesis; riboflavin biosynthesis; 5-amino-6-(D-ribitylamino)uracil from GTP: step 3/4.</text>
</comment>
<feature type="binding site" evidence="15">
    <location>
        <position position="159"/>
    </location>
    <ligand>
        <name>NADP(+)</name>
        <dbReference type="ChEBI" id="CHEBI:58349"/>
    </ligand>
</feature>
<keyword evidence="9 13" id="KW-0862">Zinc</keyword>
<dbReference type="STRING" id="1197717.BED41_09335"/>
<keyword evidence="8 13" id="KW-0378">Hydrolase</keyword>
<evidence type="ECO:0000313" key="18">
    <source>
        <dbReference type="EMBL" id="ANZ45254.1"/>
    </source>
</evidence>
<protein>
    <recommendedName>
        <fullName evidence="13">Riboflavin biosynthesis protein RibD</fullName>
    </recommendedName>
    <domain>
        <recommendedName>
            <fullName evidence="13">Diaminohydroxyphosphoribosylaminopyrimidine deaminase</fullName>
            <shortName evidence="13">DRAP deaminase</shortName>
            <ecNumber evidence="13">3.5.4.26</ecNumber>
        </recommendedName>
        <alternativeName>
            <fullName evidence="13">Riboflavin-specific deaminase</fullName>
        </alternativeName>
    </domain>
    <domain>
        <recommendedName>
            <fullName evidence="13">5-amino-6-(5-phosphoribosylamino)uracil reductase</fullName>
            <ecNumber evidence="13">1.1.1.193</ecNumber>
        </recommendedName>
        <alternativeName>
            <fullName evidence="13">HTP reductase</fullName>
        </alternativeName>
    </domain>
</protein>
<evidence type="ECO:0000256" key="13">
    <source>
        <dbReference type="PIRNR" id="PIRNR006769"/>
    </source>
</evidence>
<keyword evidence="6 13" id="KW-0686">Riboflavin biosynthesis</keyword>
<comment type="function">
    <text evidence="1 13">Converts 2,5-diamino-6-(ribosylamino)-4(3h)-pyrimidinone 5'-phosphate into 5-amino-6-(ribosylamino)-2,4(1h,3h)-pyrimidinedione 5'-phosphate.</text>
</comment>
<dbReference type="Pfam" id="PF00383">
    <property type="entry name" value="dCMP_cyt_deam_1"/>
    <property type="match status" value="1"/>
</dbReference>
<dbReference type="NCBIfam" id="TIGR00326">
    <property type="entry name" value="eubact_ribD"/>
    <property type="match status" value="1"/>
</dbReference>
<evidence type="ECO:0000313" key="19">
    <source>
        <dbReference type="Proteomes" id="UP000093044"/>
    </source>
</evidence>
<comment type="catalytic activity">
    <reaction evidence="13">
        <text>5-amino-6-(5-phospho-D-ribitylamino)uracil + NADP(+) = 5-amino-6-(5-phospho-D-ribosylamino)uracil + NADPH + H(+)</text>
        <dbReference type="Rhea" id="RHEA:17845"/>
        <dbReference type="ChEBI" id="CHEBI:15378"/>
        <dbReference type="ChEBI" id="CHEBI:57783"/>
        <dbReference type="ChEBI" id="CHEBI:58349"/>
        <dbReference type="ChEBI" id="CHEBI:58421"/>
        <dbReference type="ChEBI" id="CHEBI:58453"/>
        <dbReference type="EC" id="1.1.1.193"/>
    </reaction>
</comment>
<evidence type="ECO:0000256" key="5">
    <source>
        <dbReference type="ARBA" id="ARBA00007417"/>
    </source>
</evidence>
<name>A0A1B2I5L7_9BACT</name>
<dbReference type="EC" id="1.1.1.193" evidence="13"/>
<keyword evidence="7 13" id="KW-0479">Metal-binding</keyword>
<feature type="binding site" evidence="15">
    <location>
        <position position="205"/>
    </location>
    <ligand>
        <name>NADP(+)</name>
        <dbReference type="ChEBI" id="CHEBI:58349"/>
    </ligand>
</feature>
<dbReference type="SUPFAM" id="SSF53597">
    <property type="entry name" value="Dihydrofolate reductase-like"/>
    <property type="match status" value="1"/>
</dbReference>
<keyword evidence="19" id="KW-1185">Reference proteome</keyword>
<feature type="binding site" evidence="16">
    <location>
        <position position="80"/>
    </location>
    <ligand>
        <name>Zn(2+)</name>
        <dbReference type="ChEBI" id="CHEBI:29105"/>
        <note>catalytic</note>
    </ligand>
</feature>
<dbReference type="GeneID" id="83058049"/>
<dbReference type="PIRSF" id="PIRSF006769">
    <property type="entry name" value="RibD"/>
    <property type="match status" value="1"/>
</dbReference>
<dbReference type="PROSITE" id="PS00903">
    <property type="entry name" value="CYT_DCMP_DEAMINASES_1"/>
    <property type="match status" value="1"/>
</dbReference>
<dbReference type="EMBL" id="CP016757">
    <property type="protein sequence ID" value="ANZ45254.1"/>
    <property type="molecule type" value="Genomic_DNA"/>
</dbReference>
<dbReference type="GO" id="GO:0008270">
    <property type="term" value="F:zinc ion binding"/>
    <property type="evidence" value="ECO:0007669"/>
    <property type="project" value="InterPro"/>
</dbReference>
<dbReference type="OrthoDB" id="9800865at2"/>
<evidence type="ECO:0000256" key="11">
    <source>
        <dbReference type="ARBA" id="ARBA00023002"/>
    </source>
</evidence>
<dbReference type="Gene3D" id="3.40.140.10">
    <property type="entry name" value="Cytidine Deaminase, domain 2"/>
    <property type="match status" value="1"/>
</dbReference>
<dbReference type="InterPro" id="IPR002125">
    <property type="entry name" value="CMP_dCMP_dom"/>
</dbReference>
<dbReference type="RefSeq" id="WP_066745195.1">
    <property type="nucleotide sequence ID" value="NZ_CP016757.1"/>
</dbReference>
<evidence type="ECO:0000256" key="16">
    <source>
        <dbReference type="PIRSR" id="PIRSR006769-3"/>
    </source>
</evidence>
<dbReference type="PANTHER" id="PTHR38011">
    <property type="entry name" value="DIHYDROFOLATE REDUCTASE FAMILY PROTEIN (AFU_ORTHOLOGUE AFUA_8G06820)"/>
    <property type="match status" value="1"/>
</dbReference>
<comment type="catalytic activity">
    <reaction evidence="13">
        <text>2,5-diamino-6-hydroxy-4-(5-phosphoribosylamino)-pyrimidine + H2O + H(+) = 5-amino-6-(5-phospho-D-ribosylamino)uracil + NH4(+)</text>
        <dbReference type="Rhea" id="RHEA:21868"/>
        <dbReference type="ChEBI" id="CHEBI:15377"/>
        <dbReference type="ChEBI" id="CHEBI:15378"/>
        <dbReference type="ChEBI" id="CHEBI:28938"/>
        <dbReference type="ChEBI" id="CHEBI:58453"/>
        <dbReference type="ChEBI" id="CHEBI:58614"/>
        <dbReference type="EC" id="3.5.4.26"/>
    </reaction>
</comment>
<evidence type="ECO:0000256" key="2">
    <source>
        <dbReference type="ARBA" id="ARBA00004882"/>
    </source>
</evidence>
<dbReference type="Gene3D" id="3.40.430.10">
    <property type="entry name" value="Dihydrofolate Reductase, subunit A"/>
    <property type="match status" value="1"/>
</dbReference>
<keyword evidence="12" id="KW-0511">Multifunctional enzyme</keyword>
<evidence type="ECO:0000256" key="15">
    <source>
        <dbReference type="PIRSR" id="PIRSR006769-2"/>
    </source>
</evidence>
<evidence type="ECO:0000256" key="6">
    <source>
        <dbReference type="ARBA" id="ARBA00022619"/>
    </source>
</evidence>
<feature type="binding site" evidence="15">
    <location>
        <position position="212"/>
    </location>
    <ligand>
        <name>substrate</name>
    </ligand>
</feature>
<dbReference type="SUPFAM" id="SSF53927">
    <property type="entry name" value="Cytidine deaminase-like"/>
    <property type="match status" value="1"/>
</dbReference>
<dbReference type="NCBIfam" id="TIGR00227">
    <property type="entry name" value="ribD_Cterm"/>
    <property type="match status" value="1"/>
</dbReference>
<comment type="similarity">
    <text evidence="5 13">In the C-terminal section; belongs to the HTP reductase family.</text>
</comment>
<feature type="binding site" evidence="16">
    <location>
        <position position="89"/>
    </location>
    <ligand>
        <name>Zn(2+)</name>
        <dbReference type="ChEBI" id="CHEBI:29105"/>
        <note>catalytic</note>
    </ligand>
</feature>
<feature type="binding site" evidence="15">
    <location>
        <position position="175"/>
    </location>
    <ligand>
        <name>NADP(+)</name>
        <dbReference type="ChEBI" id="CHEBI:58349"/>
    </ligand>
</feature>
<comment type="cofactor">
    <cofactor evidence="13 16">
        <name>Zn(2+)</name>
        <dbReference type="ChEBI" id="CHEBI:29105"/>
    </cofactor>
    <text evidence="13 16">Binds 1 zinc ion.</text>
</comment>
<feature type="binding site" evidence="15">
    <location>
        <position position="173"/>
    </location>
    <ligand>
        <name>substrate</name>
    </ligand>
</feature>
<evidence type="ECO:0000256" key="1">
    <source>
        <dbReference type="ARBA" id="ARBA00002151"/>
    </source>
</evidence>
<comment type="pathway">
    <text evidence="2 13">Cofactor biosynthesis; riboflavin biosynthesis; 5-amino-6-(D-ribitylamino)uracil from GTP: step 2/4.</text>
</comment>
<dbReference type="UniPathway" id="UPA00275">
    <property type="reaction ID" value="UER00401"/>
</dbReference>
<feature type="binding site" evidence="15">
    <location>
        <position position="189"/>
    </location>
    <ligand>
        <name>substrate</name>
    </ligand>
</feature>
<dbReference type="InterPro" id="IPR024072">
    <property type="entry name" value="DHFR-like_dom_sf"/>
</dbReference>
<accession>A0A1B2I5L7</accession>
<dbReference type="InterPro" id="IPR004794">
    <property type="entry name" value="Eubact_RibD"/>
</dbReference>
<dbReference type="PROSITE" id="PS51747">
    <property type="entry name" value="CYT_DCMP_DEAMINASES_2"/>
    <property type="match status" value="1"/>
</dbReference>
<dbReference type="PANTHER" id="PTHR38011:SF7">
    <property type="entry name" value="2,5-DIAMINO-6-RIBOSYLAMINO-4(3H)-PYRIMIDINONE 5'-PHOSPHATE REDUCTASE"/>
    <property type="match status" value="1"/>
</dbReference>
<evidence type="ECO:0000256" key="14">
    <source>
        <dbReference type="PIRSR" id="PIRSR006769-1"/>
    </source>
</evidence>
<dbReference type="Proteomes" id="UP000093044">
    <property type="component" value="Chromosome"/>
</dbReference>
<dbReference type="InterPro" id="IPR011549">
    <property type="entry name" value="RibD_C"/>
</dbReference>
<keyword evidence="11 13" id="KW-0560">Oxidoreductase</keyword>
<dbReference type="EC" id="3.5.4.26" evidence="13"/>
<feature type="active site" description="Proton donor" evidence="14">
    <location>
        <position position="57"/>
    </location>
</feature>
<evidence type="ECO:0000256" key="10">
    <source>
        <dbReference type="ARBA" id="ARBA00022857"/>
    </source>
</evidence>
<dbReference type="AlphaFoldDB" id="A0A1B2I5L7"/>
<dbReference type="FunFam" id="3.40.140.10:FF:000025">
    <property type="entry name" value="Riboflavin biosynthesis protein RibD"/>
    <property type="match status" value="1"/>
</dbReference>
<feature type="binding site" evidence="15">
    <location>
        <position position="209"/>
    </location>
    <ligand>
        <name>substrate</name>
    </ligand>
</feature>